<feature type="domain" description="Ig-like" evidence="12">
    <location>
        <begin position="100"/>
        <end position="182"/>
    </location>
</feature>
<evidence type="ECO:0000313" key="13">
    <source>
        <dbReference type="Ensembl" id="ENSCLMP00005000011.1"/>
    </source>
</evidence>
<dbReference type="AlphaFoldDB" id="A0A8C2WDX3"/>
<dbReference type="SMART" id="SM00409">
    <property type="entry name" value="IG"/>
    <property type="match status" value="2"/>
</dbReference>
<evidence type="ECO:0000256" key="5">
    <source>
        <dbReference type="ARBA" id="ARBA00022889"/>
    </source>
</evidence>
<dbReference type="SUPFAM" id="SSF48726">
    <property type="entry name" value="Immunoglobulin"/>
    <property type="match status" value="1"/>
</dbReference>
<reference evidence="13" key="1">
    <citation type="submission" date="2025-08" db="UniProtKB">
        <authorList>
            <consortium name="Ensembl"/>
        </authorList>
    </citation>
    <scope>IDENTIFICATION</scope>
</reference>
<evidence type="ECO:0000256" key="8">
    <source>
        <dbReference type="ARBA" id="ARBA00023157"/>
    </source>
</evidence>
<proteinExistence type="predicted"/>
<evidence type="ECO:0000313" key="14">
    <source>
        <dbReference type="Proteomes" id="UP000694565"/>
    </source>
</evidence>
<keyword evidence="9" id="KW-0325">Glycoprotein</keyword>
<keyword evidence="4" id="KW-0677">Repeat</keyword>
<dbReference type="PANTHER" id="PTHR13771">
    <property type="entry name" value="INTERCELLULAR ADHESION MOLECULE"/>
    <property type="match status" value="1"/>
</dbReference>
<feature type="transmembrane region" description="Helical" evidence="11">
    <location>
        <begin position="7"/>
        <end position="28"/>
    </location>
</feature>
<accession>A0A8C2WDX3</accession>
<dbReference type="InterPro" id="IPR003599">
    <property type="entry name" value="Ig_sub"/>
</dbReference>
<dbReference type="PANTHER" id="PTHR13771:SF9">
    <property type="entry name" value="INTERCELLULAR ADHESION MOLECULE 5"/>
    <property type="match status" value="1"/>
</dbReference>
<dbReference type="GO" id="GO:0098609">
    <property type="term" value="P:cell-cell adhesion"/>
    <property type="evidence" value="ECO:0007669"/>
    <property type="project" value="InterPro"/>
</dbReference>
<evidence type="ECO:0000256" key="9">
    <source>
        <dbReference type="ARBA" id="ARBA00023180"/>
    </source>
</evidence>
<name>A0A8C2WDX3_CYCLU</name>
<keyword evidence="10" id="KW-0393">Immunoglobulin domain</keyword>
<evidence type="ECO:0000256" key="1">
    <source>
        <dbReference type="ARBA" id="ARBA00004479"/>
    </source>
</evidence>
<keyword evidence="7 11" id="KW-0472">Membrane</keyword>
<keyword evidence="8" id="KW-1015">Disulfide bond</keyword>
<dbReference type="PROSITE" id="PS50835">
    <property type="entry name" value="IG_LIKE"/>
    <property type="match status" value="2"/>
</dbReference>
<keyword evidence="2 11" id="KW-0812">Transmembrane</keyword>
<evidence type="ECO:0000256" key="4">
    <source>
        <dbReference type="ARBA" id="ARBA00022737"/>
    </source>
</evidence>
<dbReference type="InterPro" id="IPR013783">
    <property type="entry name" value="Ig-like_fold"/>
</dbReference>
<keyword evidence="6 11" id="KW-1133">Transmembrane helix</keyword>
<dbReference type="InterPro" id="IPR007110">
    <property type="entry name" value="Ig-like_dom"/>
</dbReference>
<dbReference type="Gene3D" id="2.60.40.10">
    <property type="entry name" value="Immunoglobulins"/>
    <property type="match status" value="3"/>
</dbReference>
<evidence type="ECO:0000256" key="10">
    <source>
        <dbReference type="ARBA" id="ARBA00023319"/>
    </source>
</evidence>
<dbReference type="GO" id="GO:0005178">
    <property type="term" value="F:integrin binding"/>
    <property type="evidence" value="ECO:0007669"/>
    <property type="project" value="InterPro"/>
</dbReference>
<dbReference type="InterPro" id="IPR003987">
    <property type="entry name" value="ICAM_VCAM_N"/>
</dbReference>
<dbReference type="Ensembl" id="ENSCLMT00005000011.1">
    <property type="protein sequence ID" value="ENSCLMP00005000011.1"/>
    <property type="gene ID" value="ENSCLMG00005000008.1"/>
</dbReference>
<dbReference type="SMART" id="SM00408">
    <property type="entry name" value="IGc2"/>
    <property type="match status" value="1"/>
</dbReference>
<dbReference type="GO" id="GO:0016020">
    <property type="term" value="C:membrane"/>
    <property type="evidence" value="ECO:0007669"/>
    <property type="project" value="UniProtKB-SubCell"/>
</dbReference>
<evidence type="ECO:0000259" key="12">
    <source>
        <dbReference type="PROSITE" id="PS50835"/>
    </source>
</evidence>
<organism evidence="13 14">
    <name type="scientific">Cyclopterus lumpus</name>
    <name type="common">Lumpsucker</name>
    <dbReference type="NCBI Taxonomy" id="8103"/>
    <lineage>
        <taxon>Eukaryota</taxon>
        <taxon>Metazoa</taxon>
        <taxon>Chordata</taxon>
        <taxon>Craniata</taxon>
        <taxon>Vertebrata</taxon>
        <taxon>Euteleostomi</taxon>
        <taxon>Actinopterygii</taxon>
        <taxon>Neopterygii</taxon>
        <taxon>Teleostei</taxon>
        <taxon>Neoteleostei</taxon>
        <taxon>Acanthomorphata</taxon>
        <taxon>Eupercaria</taxon>
        <taxon>Perciformes</taxon>
        <taxon>Cottioidei</taxon>
        <taxon>Cottales</taxon>
        <taxon>Cyclopteridae</taxon>
        <taxon>Cyclopterus</taxon>
    </lineage>
</organism>
<evidence type="ECO:0000256" key="2">
    <source>
        <dbReference type="ARBA" id="ARBA00022692"/>
    </source>
</evidence>
<protein>
    <recommendedName>
        <fullName evidence="12">Ig-like domain-containing protein</fullName>
    </recommendedName>
</protein>
<keyword evidence="5" id="KW-0130">Cell adhesion</keyword>
<dbReference type="GeneTree" id="ENSGT00940000159005"/>
<reference evidence="13" key="2">
    <citation type="submission" date="2025-09" db="UniProtKB">
        <authorList>
            <consortium name="Ensembl"/>
        </authorList>
    </citation>
    <scope>IDENTIFICATION</scope>
</reference>
<evidence type="ECO:0000256" key="7">
    <source>
        <dbReference type="ARBA" id="ARBA00023136"/>
    </source>
</evidence>
<dbReference type="InterPro" id="IPR047012">
    <property type="entry name" value="ICAM_VCAM"/>
</dbReference>
<dbReference type="CDD" id="cd00096">
    <property type="entry name" value="Ig"/>
    <property type="match status" value="1"/>
</dbReference>
<dbReference type="Pfam" id="PF13927">
    <property type="entry name" value="Ig_3"/>
    <property type="match status" value="1"/>
</dbReference>
<dbReference type="InterPro" id="IPR003598">
    <property type="entry name" value="Ig_sub2"/>
</dbReference>
<dbReference type="PRINTS" id="PR01472">
    <property type="entry name" value="ICAMVCAM1"/>
</dbReference>
<evidence type="ECO:0000256" key="3">
    <source>
        <dbReference type="ARBA" id="ARBA00022729"/>
    </source>
</evidence>
<dbReference type="Proteomes" id="UP000694565">
    <property type="component" value="Unplaced"/>
</dbReference>
<keyword evidence="3" id="KW-0732">Signal</keyword>
<keyword evidence="14" id="KW-1185">Reference proteome</keyword>
<evidence type="ECO:0000256" key="11">
    <source>
        <dbReference type="SAM" id="Phobius"/>
    </source>
</evidence>
<dbReference type="InterPro" id="IPR036179">
    <property type="entry name" value="Ig-like_dom_sf"/>
</dbReference>
<comment type="subcellular location">
    <subcellularLocation>
        <location evidence="1">Membrane</location>
        <topology evidence="1">Single-pass type I membrane protein</topology>
    </subcellularLocation>
</comment>
<sequence length="309" mass="33830">YITFLKSLFFLSFLITVTVVILLVVKFGDPTAASCSVCERCIDNIFNLESPVGLTSINGTTMFWTIERLTEWLTSPICYYNTDTDVQCCTILPITVYQPPDNVSVSFVDHTGPMFEGKQYTLQCTVEEVAPVENLTVTFYRGQTALGQLQSKNNNPKPVTETFSLNITLSKEDNGVQYWCEAKLELGPYGPQLPPVETSQTITATVFCESDTTTPTQPLQLNCSALGNPGPSYTWTLPSGSPSTSSSSVLIINSATFADEGKYTCSVSNDVGTATVELNVEVRGEFYCPVFRGFGCVAFTVAFSQHDEN</sequence>
<feature type="domain" description="Ig-like" evidence="12">
    <location>
        <begin position="194"/>
        <end position="281"/>
    </location>
</feature>
<evidence type="ECO:0000256" key="6">
    <source>
        <dbReference type="ARBA" id="ARBA00022989"/>
    </source>
</evidence>